<name>A0A6V8KJ48_9ACTN</name>
<keyword evidence="4" id="KW-0804">Transcription</keyword>
<dbReference type="EMBL" id="BLPF01000003">
    <property type="protein sequence ID" value="GFJ83874.1"/>
    <property type="molecule type" value="Genomic_DNA"/>
</dbReference>
<evidence type="ECO:0000256" key="2">
    <source>
        <dbReference type="ARBA" id="ARBA00023082"/>
    </source>
</evidence>
<dbReference type="PROSITE" id="PS50801">
    <property type="entry name" value="STAS"/>
    <property type="match status" value="1"/>
</dbReference>
<dbReference type="SUPFAM" id="SSF88946">
    <property type="entry name" value="Sigma2 domain of RNA polymerase sigma factors"/>
    <property type="match status" value="1"/>
</dbReference>
<accession>A0A6V8KJ48</accession>
<dbReference type="Pfam" id="PF04545">
    <property type="entry name" value="Sigma70_r4"/>
    <property type="match status" value="1"/>
</dbReference>
<dbReference type="CDD" id="cd06171">
    <property type="entry name" value="Sigma70_r4"/>
    <property type="match status" value="1"/>
</dbReference>
<feature type="domain" description="STAS" evidence="6">
    <location>
        <begin position="281"/>
        <end position="376"/>
    </location>
</feature>
<dbReference type="GO" id="GO:0006352">
    <property type="term" value="P:DNA-templated transcription initiation"/>
    <property type="evidence" value="ECO:0007669"/>
    <property type="project" value="InterPro"/>
</dbReference>
<dbReference type="CDD" id="cd07043">
    <property type="entry name" value="STAS_anti-anti-sigma_factors"/>
    <property type="match status" value="1"/>
</dbReference>
<dbReference type="InterPro" id="IPR007627">
    <property type="entry name" value="RNA_pol_sigma70_r2"/>
</dbReference>
<evidence type="ECO:0000256" key="3">
    <source>
        <dbReference type="ARBA" id="ARBA00023125"/>
    </source>
</evidence>
<evidence type="ECO:0000256" key="1">
    <source>
        <dbReference type="ARBA" id="ARBA00023015"/>
    </source>
</evidence>
<keyword evidence="8" id="KW-1185">Reference proteome</keyword>
<comment type="caution">
    <text evidence="7">The sequence shown here is derived from an EMBL/GenBank/DDBJ whole genome shotgun (WGS) entry which is preliminary data.</text>
</comment>
<dbReference type="AlphaFoldDB" id="A0A6V8KJ48"/>
<feature type="region of interest" description="Disordered" evidence="5">
    <location>
        <begin position="168"/>
        <end position="187"/>
    </location>
</feature>
<dbReference type="SUPFAM" id="SSF52091">
    <property type="entry name" value="SpoIIaa-like"/>
    <property type="match status" value="1"/>
</dbReference>
<dbReference type="InterPro" id="IPR013325">
    <property type="entry name" value="RNA_pol_sigma_r2"/>
</dbReference>
<evidence type="ECO:0000259" key="6">
    <source>
        <dbReference type="PROSITE" id="PS50801"/>
    </source>
</evidence>
<evidence type="ECO:0000313" key="7">
    <source>
        <dbReference type="EMBL" id="GFJ83874.1"/>
    </source>
</evidence>
<organism evidence="7 8">
    <name type="scientific">Phytohabitans houttuyneae</name>
    <dbReference type="NCBI Taxonomy" id="1076126"/>
    <lineage>
        <taxon>Bacteria</taxon>
        <taxon>Bacillati</taxon>
        <taxon>Actinomycetota</taxon>
        <taxon>Actinomycetes</taxon>
        <taxon>Micromonosporales</taxon>
        <taxon>Micromonosporaceae</taxon>
    </lineage>
</organism>
<dbReference type="InterPro" id="IPR002645">
    <property type="entry name" value="STAS_dom"/>
</dbReference>
<evidence type="ECO:0000256" key="4">
    <source>
        <dbReference type="ARBA" id="ARBA00023163"/>
    </source>
</evidence>
<reference evidence="7 8" key="1">
    <citation type="submission" date="2020-03" db="EMBL/GenBank/DDBJ databases">
        <title>Whole genome shotgun sequence of Phytohabitans houttuyneae NBRC 108639.</title>
        <authorList>
            <person name="Komaki H."/>
            <person name="Tamura T."/>
        </authorList>
    </citation>
    <scope>NUCLEOTIDE SEQUENCE [LARGE SCALE GENOMIC DNA]</scope>
    <source>
        <strain evidence="7 8">NBRC 108639</strain>
    </source>
</reference>
<dbReference type="Gene3D" id="1.20.120.1810">
    <property type="match status" value="1"/>
</dbReference>
<dbReference type="NCBIfam" id="TIGR02937">
    <property type="entry name" value="sigma70-ECF"/>
    <property type="match status" value="1"/>
</dbReference>
<dbReference type="Pfam" id="PF04539">
    <property type="entry name" value="Sigma70_r3"/>
    <property type="match status" value="1"/>
</dbReference>
<reference evidence="7 8" key="2">
    <citation type="submission" date="2020-03" db="EMBL/GenBank/DDBJ databases">
        <authorList>
            <person name="Ichikawa N."/>
            <person name="Kimura A."/>
            <person name="Kitahashi Y."/>
            <person name="Uohara A."/>
        </authorList>
    </citation>
    <scope>NUCLEOTIDE SEQUENCE [LARGE SCALE GENOMIC DNA]</scope>
    <source>
        <strain evidence="7 8">NBRC 108639</strain>
    </source>
</reference>
<dbReference type="GO" id="GO:0016987">
    <property type="term" value="F:sigma factor activity"/>
    <property type="evidence" value="ECO:0007669"/>
    <property type="project" value="UniProtKB-KW"/>
</dbReference>
<dbReference type="Proteomes" id="UP000482800">
    <property type="component" value="Unassembled WGS sequence"/>
</dbReference>
<dbReference type="RefSeq" id="WP_173066847.1">
    <property type="nucleotide sequence ID" value="NZ_BAABGO010000030.1"/>
</dbReference>
<dbReference type="InterPro" id="IPR058548">
    <property type="entry name" value="MlaB-like_STAS"/>
</dbReference>
<dbReference type="InterPro" id="IPR036388">
    <property type="entry name" value="WH-like_DNA-bd_sf"/>
</dbReference>
<dbReference type="Gene3D" id="3.30.750.24">
    <property type="entry name" value="STAS domain"/>
    <property type="match status" value="1"/>
</dbReference>
<dbReference type="PANTHER" id="PTHR30385:SF4">
    <property type="entry name" value="RNA POLYMERASE SIGMA-E FACTOR"/>
    <property type="match status" value="1"/>
</dbReference>
<dbReference type="InterPro" id="IPR000943">
    <property type="entry name" value="RNA_pol_sigma70"/>
</dbReference>
<dbReference type="Pfam" id="PF13466">
    <property type="entry name" value="STAS_2"/>
    <property type="match status" value="1"/>
</dbReference>
<dbReference type="PANTHER" id="PTHR30385">
    <property type="entry name" value="SIGMA FACTOR F FLAGELLAR"/>
    <property type="match status" value="1"/>
</dbReference>
<dbReference type="InterPro" id="IPR013324">
    <property type="entry name" value="RNA_pol_sigma_r3/r4-like"/>
</dbReference>
<dbReference type="Gene3D" id="1.10.10.10">
    <property type="entry name" value="Winged helix-like DNA-binding domain superfamily/Winged helix DNA-binding domain"/>
    <property type="match status" value="2"/>
</dbReference>
<dbReference type="GO" id="GO:0003677">
    <property type="term" value="F:DNA binding"/>
    <property type="evidence" value="ECO:0007669"/>
    <property type="project" value="UniProtKB-KW"/>
</dbReference>
<dbReference type="SUPFAM" id="SSF88659">
    <property type="entry name" value="Sigma3 and sigma4 domains of RNA polymerase sigma factors"/>
    <property type="match status" value="2"/>
</dbReference>
<keyword evidence="2" id="KW-0731">Sigma factor</keyword>
<sequence>MRPELDTSTRDTAELDLDVEAARYSARVAQEPSARAEFVELCLPLAHRLAHRYRGRGEPFADLEQVARLGLLKAVDRYDVERGSFTAFTVITILGELRKHFRDRTWGVRAPRRLQDLLVQIRRADPDLTNTLSRAPTPTELADRLHTTTDEVDEAMLSGAGYNLRSLNAPVTSSDSGSGSGNTERGELIGEIDGDLAAIDDQLTIQALLNRLPERELEILILRFYGNLTQSEIAQRCDISQMHVSRLLSKTLTWLRHAMLGDSPPRWGDLDGGALSEPRLRIITTSQPGGSLTVAVGGEVDRDSADELRQALLDGVARRPNVLHLDLSKVPFIDAAGIAALVAGNQEARRSAVQLHVRGAQPHVRRVLGTTRLPLL</sequence>
<dbReference type="Pfam" id="PF04542">
    <property type="entry name" value="Sigma70_r2"/>
    <property type="match status" value="1"/>
</dbReference>
<dbReference type="InterPro" id="IPR036513">
    <property type="entry name" value="STAS_dom_sf"/>
</dbReference>
<dbReference type="InterPro" id="IPR007624">
    <property type="entry name" value="RNA_pol_sigma70_r3"/>
</dbReference>
<proteinExistence type="predicted"/>
<evidence type="ECO:0000313" key="8">
    <source>
        <dbReference type="Proteomes" id="UP000482800"/>
    </source>
</evidence>
<protein>
    <recommendedName>
        <fullName evidence="6">STAS domain-containing protein</fullName>
    </recommendedName>
</protein>
<dbReference type="InterPro" id="IPR007630">
    <property type="entry name" value="RNA_pol_sigma70_r4"/>
</dbReference>
<evidence type="ECO:0000256" key="5">
    <source>
        <dbReference type="SAM" id="MobiDB-lite"/>
    </source>
</evidence>
<dbReference type="InterPro" id="IPR014284">
    <property type="entry name" value="RNA_pol_sigma-70_dom"/>
</dbReference>
<keyword evidence="3" id="KW-0238">DNA-binding</keyword>
<dbReference type="PRINTS" id="PR00046">
    <property type="entry name" value="SIGMA70FCT"/>
</dbReference>
<gene>
    <name evidence="7" type="ORF">Phou_080540</name>
</gene>
<keyword evidence="1" id="KW-0805">Transcription regulation</keyword>